<reference evidence="1 2" key="1">
    <citation type="journal article" date="2022" name="bioRxiv">
        <title>The genome of the oomycete Peronosclerospora sorghi, a cosmopolitan pathogen of maize and sorghum, is inflated with dispersed pseudogenes.</title>
        <authorList>
            <person name="Fletcher K."/>
            <person name="Martin F."/>
            <person name="Isakeit T."/>
            <person name="Cavanaugh K."/>
            <person name="Magill C."/>
            <person name="Michelmore R."/>
        </authorList>
    </citation>
    <scope>NUCLEOTIDE SEQUENCE [LARGE SCALE GENOMIC DNA]</scope>
    <source>
        <strain evidence="1">P6</strain>
    </source>
</reference>
<organism evidence="1 2">
    <name type="scientific">Peronosclerospora sorghi</name>
    <dbReference type="NCBI Taxonomy" id="230839"/>
    <lineage>
        <taxon>Eukaryota</taxon>
        <taxon>Sar</taxon>
        <taxon>Stramenopiles</taxon>
        <taxon>Oomycota</taxon>
        <taxon>Peronosporomycetes</taxon>
        <taxon>Peronosporales</taxon>
        <taxon>Peronosporaceae</taxon>
        <taxon>Peronosclerospora</taxon>
    </lineage>
</organism>
<protein>
    <submittedName>
        <fullName evidence="1">Uncharacterized protein</fullName>
    </submittedName>
</protein>
<dbReference type="EMBL" id="CM047583">
    <property type="protein sequence ID" value="KAI9913847.1"/>
    <property type="molecule type" value="Genomic_DNA"/>
</dbReference>
<proteinExistence type="predicted"/>
<evidence type="ECO:0000313" key="2">
    <source>
        <dbReference type="Proteomes" id="UP001163321"/>
    </source>
</evidence>
<accession>A0ACC0W5L8</accession>
<gene>
    <name evidence="1" type="ORF">PsorP6_005796</name>
</gene>
<comment type="caution">
    <text evidence="1">The sequence shown here is derived from an EMBL/GenBank/DDBJ whole genome shotgun (WGS) entry which is preliminary data.</text>
</comment>
<dbReference type="Proteomes" id="UP001163321">
    <property type="component" value="Chromosome 4"/>
</dbReference>
<evidence type="ECO:0000313" key="1">
    <source>
        <dbReference type="EMBL" id="KAI9913847.1"/>
    </source>
</evidence>
<sequence>MAISSTTKNKLSDKEMEYHREYMKKYKMQSSDLEKHEMRYKDHYELLNIPRDAPHNEIRKAYHKLALECHPDRKPSAEALARWEGVPAAYAILSNPNDRAEYDATLATRDALVTFYHAYNPAKLDNVTIQTIIDGWHGREVELFEMLNAKYEVAPHQGITKNCQRASAISMSSEKSRKIALDSQTYKSKDAGNAEITWTGSLSSAFCCKGVLSYLFSSSYYGVNTTSPGVLTVHGDWDTPGQTRQANLDSPATPSQILSSVSPEFESDGNNDSSTATTPNGSISCGDSSCCAGIEDNAIAALSSRVARGKLHMLARLLRFWCPQ</sequence>
<name>A0ACC0W5L8_9STRA</name>
<keyword evidence="2" id="KW-1185">Reference proteome</keyword>